<evidence type="ECO:0000313" key="2">
    <source>
        <dbReference type="Proteomes" id="UP001178322"/>
    </source>
</evidence>
<sequence>MLIFRDFYSNSEIEKIPIASEDIVDEIFFTSSLDPPVFDQKTLLHLIL</sequence>
<proteinExistence type="predicted"/>
<dbReference type="Proteomes" id="UP001178322">
    <property type="component" value="Chromosome"/>
</dbReference>
<gene>
    <name evidence="1" type="ORF">QNH24_11470</name>
</gene>
<name>A0AAX3X1A1_9BACI</name>
<dbReference type="EMBL" id="CP126101">
    <property type="protein sequence ID" value="WHY53820.1"/>
    <property type="molecule type" value="Genomic_DNA"/>
</dbReference>
<organism evidence="1 2">
    <name type="scientific">Lysinibacillus pakistanensis</name>
    <dbReference type="NCBI Taxonomy" id="759811"/>
    <lineage>
        <taxon>Bacteria</taxon>
        <taxon>Bacillati</taxon>
        <taxon>Bacillota</taxon>
        <taxon>Bacilli</taxon>
        <taxon>Bacillales</taxon>
        <taxon>Bacillaceae</taxon>
        <taxon>Lysinibacillus</taxon>
    </lineage>
</organism>
<evidence type="ECO:0000313" key="1">
    <source>
        <dbReference type="EMBL" id="WHY53820.1"/>
    </source>
</evidence>
<protein>
    <submittedName>
        <fullName evidence="1">Uncharacterized protein</fullName>
    </submittedName>
</protein>
<dbReference type="RefSeq" id="WP_283872282.1">
    <property type="nucleotide sequence ID" value="NZ_CP126101.1"/>
</dbReference>
<dbReference type="AlphaFoldDB" id="A0AAX3X1A1"/>
<reference evidence="1" key="1">
    <citation type="submission" date="2023-05" db="EMBL/GenBank/DDBJ databases">
        <title>Comparative genomics of Bacillaceae isolates and their secondary metabolite potential.</title>
        <authorList>
            <person name="Song L."/>
            <person name="Nielsen L.J."/>
            <person name="Mohite O."/>
            <person name="Xu X."/>
            <person name="Weber T."/>
            <person name="Kovacs A.T."/>
        </authorList>
    </citation>
    <scope>NUCLEOTIDE SEQUENCE</scope>
    <source>
        <strain evidence="1">LY1</strain>
    </source>
</reference>
<accession>A0AAX3X1A1</accession>